<evidence type="ECO:0000256" key="6">
    <source>
        <dbReference type="ARBA" id="ARBA00022692"/>
    </source>
</evidence>
<reference evidence="13" key="1">
    <citation type="journal article" date="2019" name="Int. J. Syst. Evol. Microbiol.">
        <title>The Global Catalogue of Microorganisms (GCM) 10K type strain sequencing project: providing services to taxonomists for standard genome sequencing and annotation.</title>
        <authorList>
            <consortium name="The Broad Institute Genomics Platform"/>
            <consortium name="The Broad Institute Genome Sequencing Center for Infectious Disease"/>
            <person name="Wu L."/>
            <person name="Ma J."/>
        </authorList>
    </citation>
    <scope>NUCLEOTIDE SEQUENCE [LARGE SCALE GENOMIC DNA]</scope>
    <source>
        <strain evidence="13">JCM 19134</strain>
    </source>
</reference>
<evidence type="ECO:0000256" key="1">
    <source>
        <dbReference type="ARBA" id="ARBA00004377"/>
    </source>
</evidence>
<name>A0AAV3U7I7_9ALTE</name>
<dbReference type="EMBL" id="BAABLX010000074">
    <property type="protein sequence ID" value="GAA4956834.1"/>
    <property type="molecule type" value="Genomic_DNA"/>
</dbReference>
<gene>
    <name evidence="12" type="ORF">GCM10025791_41450</name>
</gene>
<keyword evidence="3" id="KW-1003">Cell membrane</keyword>
<feature type="domain" description="General secretion pathway GspH" evidence="11">
    <location>
        <begin position="42"/>
        <end position="164"/>
    </location>
</feature>
<dbReference type="Proteomes" id="UP001409585">
    <property type="component" value="Unassembled WGS sequence"/>
</dbReference>
<evidence type="ECO:0000259" key="11">
    <source>
        <dbReference type="Pfam" id="PF12019"/>
    </source>
</evidence>
<dbReference type="AlphaFoldDB" id="A0AAV3U7I7"/>
<accession>A0AAV3U7I7</accession>
<dbReference type="Pfam" id="PF12019">
    <property type="entry name" value="GspH"/>
    <property type="match status" value="1"/>
</dbReference>
<keyword evidence="4" id="KW-0488">Methylation</keyword>
<evidence type="ECO:0000256" key="5">
    <source>
        <dbReference type="ARBA" id="ARBA00022519"/>
    </source>
</evidence>
<dbReference type="GO" id="GO:0015628">
    <property type="term" value="P:protein secretion by the type II secretion system"/>
    <property type="evidence" value="ECO:0007669"/>
    <property type="project" value="InterPro"/>
</dbReference>
<organism evidence="12 13">
    <name type="scientific">Halioxenophilus aromaticivorans</name>
    <dbReference type="NCBI Taxonomy" id="1306992"/>
    <lineage>
        <taxon>Bacteria</taxon>
        <taxon>Pseudomonadati</taxon>
        <taxon>Pseudomonadota</taxon>
        <taxon>Gammaproteobacteria</taxon>
        <taxon>Alteromonadales</taxon>
        <taxon>Alteromonadaceae</taxon>
        <taxon>Halioxenophilus</taxon>
    </lineage>
</organism>
<evidence type="ECO:0000313" key="12">
    <source>
        <dbReference type="EMBL" id="GAA4956834.1"/>
    </source>
</evidence>
<comment type="similarity">
    <text evidence="9">Belongs to the GSP H family.</text>
</comment>
<dbReference type="GO" id="GO:0015627">
    <property type="term" value="C:type II protein secretion system complex"/>
    <property type="evidence" value="ECO:0007669"/>
    <property type="project" value="InterPro"/>
</dbReference>
<comment type="subcellular location">
    <subcellularLocation>
        <location evidence="1">Cell inner membrane</location>
        <topology evidence="1">Single-pass membrane protein</topology>
    </subcellularLocation>
</comment>
<evidence type="ECO:0000256" key="2">
    <source>
        <dbReference type="ARBA" id="ARBA00021549"/>
    </source>
</evidence>
<dbReference type="GO" id="GO:0005886">
    <property type="term" value="C:plasma membrane"/>
    <property type="evidence" value="ECO:0007669"/>
    <property type="project" value="UniProtKB-SubCell"/>
</dbReference>
<comment type="caution">
    <text evidence="12">The sequence shown here is derived from an EMBL/GenBank/DDBJ whole genome shotgun (WGS) entry which is preliminary data.</text>
</comment>
<sequence>MPRINGFTLVQLLITLAIASVLSGIALPNFSQLYAQHQATTAANELLSQLRFARTHALSQGRYVSVCAIGEQDKCGTNWARGLYAFYDDDSDGEIATADDIIRIFPRNQPNAALSLKSFPANANFINYTPLGTSMRKYSSGNLVYCPRAGQHTLGRVVIYSASGRAYLGRDKNHNGIPENGSDKDIVC</sequence>
<evidence type="ECO:0000256" key="3">
    <source>
        <dbReference type="ARBA" id="ARBA00022475"/>
    </source>
</evidence>
<evidence type="ECO:0000256" key="9">
    <source>
        <dbReference type="ARBA" id="ARBA00025772"/>
    </source>
</evidence>
<keyword evidence="13" id="KW-1185">Reference proteome</keyword>
<evidence type="ECO:0000256" key="4">
    <source>
        <dbReference type="ARBA" id="ARBA00022481"/>
    </source>
</evidence>
<dbReference type="SUPFAM" id="SSF54523">
    <property type="entry name" value="Pili subunits"/>
    <property type="match status" value="1"/>
</dbReference>
<dbReference type="InterPro" id="IPR012902">
    <property type="entry name" value="N_methyl_site"/>
</dbReference>
<evidence type="ECO:0000256" key="10">
    <source>
        <dbReference type="ARBA" id="ARBA00030775"/>
    </source>
</evidence>
<evidence type="ECO:0000256" key="8">
    <source>
        <dbReference type="ARBA" id="ARBA00023136"/>
    </source>
</evidence>
<evidence type="ECO:0000313" key="13">
    <source>
        <dbReference type="Proteomes" id="UP001409585"/>
    </source>
</evidence>
<keyword evidence="5" id="KW-0997">Cell inner membrane</keyword>
<dbReference type="InterPro" id="IPR022346">
    <property type="entry name" value="T2SS_GspH"/>
</dbReference>
<keyword evidence="7" id="KW-1133">Transmembrane helix</keyword>
<keyword evidence="6" id="KW-0812">Transmembrane</keyword>
<dbReference type="InterPro" id="IPR045584">
    <property type="entry name" value="Pilin-like"/>
</dbReference>
<evidence type="ECO:0000256" key="7">
    <source>
        <dbReference type="ARBA" id="ARBA00022989"/>
    </source>
</evidence>
<dbReference type="Gene3D" id="3.55.40.10">
    <property type="entry name" value="minor pseudopilin epsh domain"/>
    <property type="match status" value="1"/>
</dbReference>
<protein>
    <recommendedName>
        <fullName evidence="2">Type II secretion system protein H</fullName>
    </recommendedName>
    <alternativeName>
        <fullName evidence="10">General secretion pathway protein H</fullName>
    </alternativeName>
</protein>
<dbReference type="NCBIfam" id="TIGR02532">
    <property type="entry name" value="IV_pilin_GFxxxE"/>
    <property type="match status" value="1"/>
</dbReference>
<keyword evidence="8" id="KW-0472">Membrane</keyword>
<dbReference type="RefSeq" id="WP_345426872.1">
    <property type="nucleotide sequence ID" value="NZ_AP031496.1"/>
</dbReference>
<proteinExistence type="inferred from homology"/>